<comment type="cofactor">
    <cofactor evidence="15 18">
        <name>Zn(2+)</name>
        <dbReference type="ChEBI" id="CHEBI:29105"/>
    </cofactor>
    <text evidence="15 18">Binds 1 zinc ion.</text>
</comment>
<comment type="similarity">
    <text evidence="4 15">In the N-terminal section; belongs to the cytidine and deoxycytidylate deaminase family.</text>
</comment>
<feature type="binding site" evidence="17">
    <location>
        <position position="197"/>
    </location>
    <ligand>
        <name>NADP(+)</name>
        <dbReference type="ChEBI" id="CHEBI:58349"/>
    </ligand>
</feature>
<dbReference type="UniPathway" id="UPA00275">
    <property type="reaction ID" value="UER00401"/>
</dbReference>
<evidence type="ECO:0000313" key="20">
    <source>
        <dbReference type="EMBL" id="SDB33279.1"/>
    </source>
</evidence>
<dbReference type="GO" id="GO:0008835">
    <property type="term" value="F:diaminohydroxyphosphoribosylaminopyrimidine deaminase activity"/>
    <property type="evidence" value="ECO:0007669"/>
    <property type="project" value="UniProtKB-EC"/>
</dbReference>
<dbReference type="InterPro" id="IPR011549">
    <property type="entry name" value="RibD_C"/>
</dbReference>
<dbReference type="InterPro" id="IPR002734">
    <property type="entry name" value="RibDG_C"/>
</dbReference>
<dbReference type="AlphaFoldDB" id="A0A1G6CK92"/>
<evidence type="ECO:0000256" key="16">
    <source>
        <dbReference type="PIRSR" id="PIRSR006769-1"/>
    </source>
</evidence>
<dbReference type="Gene3D" id="3.40.430.10">
    <property type="entry name" value="Dihydrofolate Reductase, subunit A"/>
    <property type="match status" value="1"/>
</dbReference>
<evidence type="ECO:0000256" key="14">
    <source>
        <dbReference type="ARBA" id="ARBA00049886"/>
    </source>
</evidence>
<evidence type="ECO:0000256" key="7">
    <source>
        <dbReference type="ARBA" id="ARBA00022723"/>
    </source>
</evidence>
<evidence type="ECO:0000256" key="18">
    <source>
        <dbReference type="PIRSR" id="PIRSR006769-3"/>
    </source>
</evidence>
<keyword evidence="6 15" id="KW-0686">Riboflavin biosynthesis</keyword>
<comment type="catalytic activity">
    <reaction evidence="13 15">
        <text>5-amino-6-(5-phospho-D-ribitylamino)uracil + NADP(+) = 5-amino-6-(5-phospho-D-ribosylamino)uracil + NADPH + H(+)</text>
        <dbReference type="Rhea" id="RHEA:17845"/>
        <dbReference type="ChEBI" id="CHEBI:15378"/>
        <dbReference type="ChEBI" id="CHEBI:57783"/>
        <dbReference type="ChEBI" id="CHEBI:58349"/>
        <dbReference type="ChEBI" id="CHEBI:58421"/>
        <dbReference type="ChEBI" id="CHEBI:58453"/>
        <dbReference type="EC" id="1.1.1.193"/>
    </reaction>
</comment>
<keyword evidence="11 15" id="KW-0560">Oxidoreductase</keyword>
<evidence type="ECO:0000313" key="21">
    <source>
        <dbReference type="Proteomes" id="UP000199228"/>
    </source>
</evidence>
<dbReference type="EC" id="1.1.1.193" evidence="15"/>
<dbReference type="GO" id="GO:0008270">
    <property type="term" value="F:zinc ion binding"/>
    <property type="evidence" value="ECO:0007669"/>
    <property type="project" value="InterPro"/>
</dbReference>
<feature type="binding site" evidence="17">
    <location>
        <position position="205"/>
    </location>
    <ligand>
        <name>substrate</name>
    </ligand>
</feature>
<evidence type="ECO:0000256" key="11">
    <source>
        <dbReference type="ARBA" id="ARBA00023002"/>
    </source>
</evidence>
<dbReference type="InterPro" id="IPR016192">
    <property type="entry name" value="APOBEC/CMP_deaminase_Zn-bd"/>
</dbReference>
<dbReference type="InterPro" id="IPR024072">
    <property type="entry name" value="DHFR-like_dom_sf"/>
</dbReference>
<feature type="binding site" evidence="17">
    <location>
        <begin position="295"/>
        <end position="301"/>
    </location>
    <ligand>
        <name>NADP(+)</name>
        <dbReference type="ChEBI" id="CHEBI:58349"/>
    </ligand>
</feature>
<evidence type="ECO:0000256" key="9">
    <source>
        <dbReference type="ARBA" id="ARBA00022833"/>
    </source>
</evidence>
<keyword evidence="10 15" id="KW-0521">NADP</keyword>
<dbReference type="NCBIfam" id="TIGR00227">
    <property type="entry name" value="ribD_Cterm"/>
    <property type="match status" value="1"/>
</dbReference>
<feature type="binding site" evidence="18">
    <location>
        <position position="51"/>
    </location>
    <ligand>
        <name>Zn(2+)</name>
        <dbReference type="ChEBI" id="CHEBI:29105"/>
        <note>catalytic</note>
    </ligand>
</feature>
<proteinExistence type="inferred from homology"/>
<dbReference type="SUPFAM" id="SSF53927">
    <property type="entry name" value="Cytidine deaminase-like"/>
    <property type="match status" value="1"/>
</dbReference>
<evidence type="ECO:0000256" key="1">
    <source>
        <dbReference type="ARBA" id="ARBA00002151"/>
    </source>
</evidence>
<dbReference type="Proteomes" id="UP000199228">
    <property type="component" value="Unassembled WGS sequence"/>
</dbReference>
<feature type="domain" description="CMP/dCMP-type deaminase" evidence="19">
    <location>
        <begin position="2"/>
        <end position="124"/>
    </location>
</feature>
<dbReference type="InterPro" id="IPR050765">
    <property type="entry name" value="Riboflavin_Biosynth_HTPR"/>
</dbReference>
<evidence type="ECO:0000256" key="4">
    <source>
        <dbReference type="ARBA" id="ARBA00005259"/>
    </source>
</evidence>
<dbReference type="PROSITE" id="PS51747">
    <property type="entry name" value="CYT_DCMP_DEAMINASES_2"/>
    <property type="match status" value="1"/>
</dbReference>
<feature type="binding site" evidence="17">
    <location>
        <position position="185"/>
    </location>
    <ligand>
        <name>substrate</name>
    </ligand>
</feature>
<dbReference type="InterPro" id="IPR004794">
    <property type="entry name" value="Eubact_RibD"/>
</dbReference>
<dbReference type="PANTHER" id="PTHR38011">
    <property type="entry name" value="DIHYDROFOLATE REDUCTASE FAMILY PROTEIN (AFU_ORTHOLOGUE AFUA_8G06820)"/>
    <property type="match status" value="1"/>
</dbReference>
<accession>A0A1G6CK92</accession>
<comment type="pathway">
    <text evidence="2 15">Cofactor biosynthesis; riboflavin biosynthesis; 5-amino-6-(D-ribitylamino)uracil from GTP: step 2/4.</text>
</comment>
<evidence type="ECO:0000256" key="17">
    <source>
        <dbReference type="PIRSR" id="PIRSR006769-2"/>
    </source>
</evidence>
<feature type="binding site" evidence="17">
    <location>
        <position position="293"/>
    </location>
    <ligand>
        <name>substrate</name>
    </ligand>
</feature>
<dbReference type="PANTHER" id="PTHR38011:SF7">
    <property type="entry name" value="2,5-DIAMINO-6-RIBOSYLAMINO-4(3H)-PYRIMIDINONE 5'-PHOSPHATE REDUCTASE"/>
    <property type="match status" value="1"/>
</dbReference>
<dbReference type="InterPro" id="IPR016193">
    <property type="entry name" value="Cytidine_deaminase-like"/>
</dbReference>
<dbReference type="RefSeq" id="WP_278286169.1">
    <property type="nucleotide sequence ID" value="NZ_FMXR01000021.1"/>
</dbReference>
<name>A0A1G6CK92_EUBOX</name>
<keyword evidence="12" id="KW-0511">Multifunctional enzyme</keyword>
<dbReference type="GO" id="GO:0008703">
    <property type="term" value="F:5-amino-6-(5-phosphoribosylamino)uracil reductase activity"/>
    <property type="evidence" value="ECO:0007669"/>
    <property type="project" value="UniProtKB-EC"/>
</dbReference>
<comment type="pathway">
    <text evidence="3 15">Cofactor biosynthesis; riboflavin biosynthesis; 5-amino-6-(D-ribitylamino)uracil from GTP: step 3/4.</text>
</comment>
<evidence type="ECO:0000256" key="13">
    <source>
        <dbReference type="ARBA" id="ARBA00049861"/>
    </source>
</evidence>
<comment type="similarity">
    <text evidence="5 15">In the C-terminal section; belongs to the HTP reductase family.</text>
</comment>
<feature type="binding site" evidence="17">
    <location>
        <position position="171"/>
    </location>
    <ligand>
        <name>NADP(+)</name>
        <dbReference type="ChEBI" id="CHEBI:58349"/>
    </ligand>
</feature>
<dbReference type="NCBIfam" id="TIGR00326">
    <property type="entry name" value="eubact_ribD"/>
    <property type="match status" value="1"/>
</dbReference>
<evidence type="ECO:0000256" key="6">
    <source>
        <dbReference type="ARBA" id="ARBA00022619"/>
    </source>
</evidence>
<dbReference type="EC" id="3.5.4.26" evidence="15"/>
<evidence type="ECO:0000256" key="8">
    <source>
        <dbReference type="ARBA" id="ARBA00022801"/>
    </source>
</evidence>
<feature type="binding site" evidence="18">
    <location>
        <position position="76"/>
    </location>
    <ligand>
        <name>Zn(2+)</name>
        <dbReference type="ChEBI" id="CHEBI:29105"/>
        <note>catalytic</note>
    </ligand>
</feature>
<dbReference type="FunFam" id="3.40.140.10:FF:000025">
    <property type="entry name" value="Riboflavin biosynthesis protein RibD"/>
    <property type="match status" value="1"/>
</dbReference>
<reference evidence="20 21" key="1">
    <citation type="submission" date="2016-10" db="EMBL/GenBank/DDBJ databases">
        <authorList>
            <person name="de Groot N.N."/>
        </authorList>
    </citation>
    <scope>NUCLEOTIDE SEQUENCE [LARGE SCALE GENOMIC DNA]</scope>
    <source>
        <strain evidence="20 21">DSM 3217</strain>
    </source>
</reference>
<evidence type="ECO:0000256" key="12">
    <source>
        <dbReference type="ARBA" id="ARBA00023268"/>
    </source>
</evidence>
<dbReference type="GO" id="GO:0050661">
    <property type="term" value="F:NADP binding"/>
    <property type="evidence" value="ECO:0007669"/>
    <property type="project" value="InterPro"/>
</dbReference>
<evidence type="ECO:0000256" key="10">
    <source>
        <dbReference type="ARBA" id="ARBA00022857"/>
    </source>
</evidence>
<feature type="binding site" evidence="17">
    <location>
        <position position="208"/>
    </location>
    <ligand>
        <name>substrate</name>
    </ligand>
</feature>
<feature type="binding site" evidence="17">
    <location>
        <position position="222"/>
    </location>
    <ligand>
        <name>NADP(+)</name>
        <dbReference type="ChEBI" id="CHEBI:58349"/>
    </ligand>
</feature>
<keyword evidence="8 15" id="KW-0378">Hydrolase</keyword>
<feature type="binding site" evidence="17">
    <location>
        <position position="169"/>
    </location>
    <ligand>
        <name>NADP(+)</name>
        <dbReference type="ChEBI" id="CHEBI:58349"/>
    </ligand>
</feature>
<protein>
    <recommendedName>
        <fullName evidence="15">Riboflavin biosynthesis protein RibD</fullName>
    </recommendedName>
    <domain>
        <recommendedName>
            <fullName evidence="15">Diaminohydroxyphosphoribosylaminopyrimidine deaminase</fullName>
            <shortName evidence="15">DRAP deaminase</shortName>
            <ecNumber evidence="15">3.5.4.26</ecNumber>
        </recommendedName>
        <alternativeName>
            <fullName evidence="15">Riboflavin-specific deaminase</fullName>
        </alternativeName>
    </domain>
    <domain>
        <recommendedName>
            <fullName evidence="15">5-amino-6-(5-phosphoribosylamino)uracil reductase</fullName>
            <ecNumber evidence="15">1.1.1.193</ecNumber>
        </recommendedName>
        <alternativeName>
            <fullName evidence="15">HTP reductase</fullName>
        </alternativeName>
    </domain>
</protein>
<dbReference type="PROSITE" id="PS00903">
    <property type="entry name" value="CYT_DCMP_DEAMINASES_1"/>
    <property type="match status" value="1"/>
</dbReference>
<feature type="binding site" evidence="17">
    <location>
        <position position="201"/>
    </location>
    <ligand>
        <name>NADP(+)</name>
        <dbReference type="ChEBI" id="CHEBI:58349"/>
    </ligand>
</feature>
<comment type="catalytic activity">
    <reaction evidence="14 15">
        <text>2,5-diamino-6-hydroxy-4-(5-phosphoribosylamino)-pyrimidine + H2O + H(+) = 5-amino-6-(5-phospho-D-ribosylamino)uracil + NH4(+)</text>
        <dbReference type="Rhea" id="RHEA:21868"/>
        <dbReference type="ChEBI" id="CHEBI:15377"/>
        <dbReference type="ChEBI" id="CHEBI:15378"/>
        <dbReference type="ChEBI" id="CHEBI:28938"/>
        <dbReference type="ChEBI" id="CHEBI:58453"/>
        <dbReference type="ChEBI" id="CHEBI:58614"/>
        <dbReference type="EC" id="3.5.4.26"/>
    </reaction>
</comment>
<evidence type="ECO:0000256" key="15">
    <source>
        <dbReference type="PIRNR" id="PIRNR006769"/>
    </source>
</evidence>
<gene>
    <name evidence="20" type="ORF">SAMN02910417_02465</name>
</gene>
<organism evidence="20 21">
    <name type="scientific">Eubacterium oxidoreducens</name>
    <dbReference type="NCBI Taxonomy" id="1732"/>
    <lineage>
        <taxon>Bacteria</taxon>
        <taxon>Bacillati</taxon>
        <taxon>Bacillota</taxon>
        <taxon>Clostridia</taxon>
        <taxon>Eubacteriales</taxon>
        <taxon>Eubacteriaceae</taxon>
        <taxon>Eubacterium</taxon>
    </lineage>
</organism>
<evidence type="ECO:0000256" key="2">
    <source>
        <dbReference type="ARBA" id="ARBA00004882"/>
    </source>
</evidence>
<dbReference type="EMBL" id="FMXR01000021">
    <property type="protein sequence ID" value="SDB33279.1"/>
    <property type="molecule type" value="Genomic_DNA"/>
</dbReference>
<feature type="binding site" evidence="18">
    <location>
        <position position="85"/>
    </location>
    <ligand>
        <name>Zn(2+)</name>
        <dbReference type="ChEBI" id="CHEBI:29105"/>
        <note>catalytic</note>
    </ligand>
</feature>
<feature type="active site" description="Proton donor" evidence="16">
    <location>
        <position position="53"/>
    </location>
</feature>
<dbReference type="PIRSF" id="PIRSF006769">
    <property type="entry name" value="RibD"/>
    <property type="match status" value="1"/>
</dbReference>
<evidence type="ECO:0000256" key="5">
    <source>
        <dbReference type="ARBA" id="ARBA00007417"/>
    </source>
</evidence>
<dbReference type="STRING" id="1732.SAMN02910417_02465"/>
<keyword evidence="7 15" id="KW-0479">Metal-binding</keyword>
<comment type="function">
    <text evidence="1 15">Converts 2,5-diamino-6-(ribosylamino)-4(3h)-pyrimidinone 5'-phosphate into 5-amino-6-(ribosylamino)-2,4(1h,3h)-pyrimidinedione 5'-phosphate.</text>
</comment>
<sequence>MKQKEEYMARALELARQGMGHTSPNPMVGCVVVKDGRIVSEGYHERYGEYHAERNALLHCEEDVTGAELYVTLEPCCHQGKTPPCTDIIMERKIGKVYVGSMDPNPLVGGKGVQLLRDHGIEVETGILEKECLELNEIFFHYIQTNLPLVAVKYAMTLDGRIASASGDSKWITKEKAREHVHELRKQYKAIMAGIGTVLADDPMLNCRICEGVDPIRVICDSKLRIPMDAQIVKTAHEIPTMIYAAAGADGKKKAQLEKAGIRVIVQEQETQVNLKKVIQSLGEEKIDSVLVEGGGEIHGSLIKEGLADKVYAYIAPKIIGGSKAKGPVMGEGIRKMSQAAQLTDVRMHEFDGDYMIEGTIKKAR</sequence>
<evidence type="ECO:0000256" key="3">
    <source>
        <dbReference type="ARBA" id="ARBA00004910"/>
    </source>
</evidence>
<dbReference type="SUPFAM" id="SSF53597">
    <property type="entry name" value="Dihydrofolate reductase-like"/>
    <property type="match status" value="1"/>
</dbReference>
<keyword evidence="21" id="KW-1185">Reference proteome</keyword>
<dbReference type="CDD" id="cd01284">
    <property type="entry name" value="Riboflavin_deaminase-reductase"/>
    <property type="match status" value="1"/>
</dbReference>
<evidence type="ECO:0000259" key="19">
    <source>
        <dbReference type="PROSITE" id="PS51747"/>
    </source>
</evidence>
<dbReference type="Gene3D" id="3.40.140.10">
    <property type="entry name" value="Cytidine Deaminase, domain 2"/>
    <property type="match status" value="1"/>
</dbReference>
<dbReference type="InterPro" id="IPR002125">
    <property type="entry name" value="CMP_dCMP_dom"/>
</dbReference>
<feature type="binding site" evidence="17">
    <location>
        <position position="155"/>
    </location>
    <ligand>
        <name>NADP(+)</name>
        <dbReference type="ChEBI" id="CHEBI:58349"/>
    </ligand>
</feature>
<dbReference type="Pfam" id="PF00383">
    <property type="entry name" value="dCMP_cyt_deam_1"/>
    <property type="match status" value="1"/>
</dbReference>
<dbReference type="GO" id="GO:0009231">
    <property type="term" value="P:riboflavin biosynthetic process"/>
    <property type="evidence" value="ECO:0007669"/>
    <property type="project" value="UniProtKB-UniPathway"/>
</dbReference>
<dbReference type="Pfam" id="PF01872">
    <property type="entry name" value="RibD_C"/>
    <property type="match status" value="1"/>
</dbReference>
<keyword evidence="9 15" id="KW-0862">Zinc</keyword>